<evidence type="ECO:0000313" key="2">
    <source>
        <dbReference type="EMBL" id="RSD28783.1"/>
    </source>
</evidence>
<organism evidence="2 3">
    <name type="scientific">Mesobacillus subterraneus</name>
    <dbReference type="NCBI Taxonomy" id="285983"/>
    <lineage>
        <taxon>Bacteria</taxon>
        <taxon>Bacillati</taxon>
        <taxon>Bacillota</taxon>
        <taxon>Bacilli</taxon>
        <taxon>Bacillales</taxon>
        <taxon>Bacillaceae</taxon>
        <taxon>Mesobacillus</taxon>
    </lineage>
</organism>
<evidence type="ECO:0000313" key="3">
    <source>
        <dbReference type="Proteomes" id="UP000279911"/>
    </source>
</evidence>
<dbReference type="EMBL" id="RSFW01000006">
    <property type="protein sequence ID" value="RSD28783.1"/>
    <property type="molecule type" value="Genomic_DNA"/>
</dbReference>
<dbReference type="InterPro" id="IPR011256">
    <property type="entry name" value="Reg_factor_effector_dom_sf"/>
</dbReference>
<dbReference type="SUPFAM" id="SSF55136">
    <property type="entry name" value="Probable bacterial effector-binding domain"/>
    <property type="match status" value="1"/>
</dbReference>
<evidence type="ECO:0000259" key="1">
    <source>
        <dbReference type="SMART" id="SM00871"/>
    </source>
</evidence>
<dbReference type="InterPro" id="IPR029442">
    <property type="entry name" value="GyrI-like"/>
</dbReference>
<dbReference type="Pfam" id="PF06445">
    <property type="entry name" value="GyrI-like"/>
    <property type="match status" value="1"/>
</dbReference>
<dbReference type="Proteomes" id="UP000279911">
    <property type="component" value="Unassembled WGS sequence"/>
</dbReference>
<dbReference type="OrthoDB" id="2593454at2"/>
<feature type="domain" description="AraC effector-binding" evidence="1">
    <location>
        <begin position="1"/>
        <end position="151"/>
    </location>
</feature>
<dbReference type="AlphaFoldDB" id="A0A3R9EET4"/>
<gene>
    <name evidence="2" type="ORF">EJA10_04225</name>
</gene>
<accession>A0A3R9EET4</accession>
<dbReference type="Gene3D" id="3.20.80.10">
    <property type="entry name" value="Regulatory factor, effector binding domain"/>
    <property type="match status" value="1"/>
</dbReference>
<dbReference type="InterPro" id="IPR010499">
    <property type="entry name" value="AraC_E-bd"/>
</dbReference>
<dbReference type="SMART" id="SM00871">
    <property type="entry name" value="AraC_E_bind"/>
    <property type="match status" value="1"/>
</dbReference>
<sequence>MAEIKQLPEVKLVGFRVLCPGEQYIEEIPKASLRLADRLSEIKNVVNPSFQYGAFIVDAHSEEEDGYWVCAEVSDFDEVPASFDKLIIPAQTYAVCRHKGANHKIRDSYEELHKWMKEQKHKRLMDKWHMEIFRSWSDPENLDVELWDTVAQ</sequence>
<dbReference type="RefSeq" id="WP_125478745.1">
    <property type="nucleotide sequence ID" value="NZ_RSFW01000006.1"/>
</dbReference>
<reference evidence="3" key="1">
    <citation type="submission" date="2018-12" db="EMBL/GenBank/DDBJ databases">
        <title>Bacillus chawlae sp. nov., Bacillus glennii sp. nov., and Bacillus saganii sp. nov. Isolated from the Vehicle Assembly Building at Kennedy Space Center where the Viking Spacecraft were Assembled.</title>
        <authorList>
            <person name="Seuylemezian A."/>
            <person name="Vaishampayan P."/>
        </authorList>
    </citation>
    <scope>NUCLEOTIDE SEQUENCE [LARGE SCALE GENOMIC DNA]</scope>
    <source>
        <strain evidence="3">DSM 13966</strain>
    </source>
</reference>
<name>A0A3R9EET4_9BACI</name>
<proteinExistence type="predicted"/>
<comment type="caution">
    <text evidence="2">The sequence shown here is derived from an EMBL/GenBank/DDBJ whole genome shotgun (WGS) entry which is preliminary data.</text>
</comment>
<protein>
    <submittedName>
        <fullName evidence="2">AraC family transcriptional regulator</fullName>
    </submittedName>
</protein>